<evidence type="ECO:0000313" key="2">
    <source>
        <dbReference type="EMBL" id="GMH26545.1"/>
    </source>
</evidence>
<feature type="compositionally biased region" description="Polar residues" evidence="1">
    <location>
        <begin position="86"/>
        <end position="97"/>
    </location>
</feature>
<reference evidence="2" key="1">
    <citation type="submission" date="2023-05" db="EMBL/GenBank/DDBJ databases">
        <title>Nepenthes gracilis genome sequencing.</title>
        <authorList>
            <person name="Fukushima K."/>
        </authorList>
    </citation>
    <scope>NUCLEOTIDE SEQUENCE</scope>
    <source>
        <strain evidence="2">SING2019-196</strain>
    </source>
</reference>
<feature type="region of interest" description="Disordered" evidence="1">
    <location>
        <begin position="1"/>
        <end position="38"/>
    </location>
</feature>
<organism evidence="2 3">
    <name type="scientific">Nepenthes gracilis</name>
    <name type="common">Slender pitcher plant</name>
    <dbReference type="NCBI Taxonomy" id="150966"/>
    <lineage>
        <taxon>Eukaryota</taxon>
        <taxon>Viridiplantae</taxon>
        <taxon>Streptophyta</taxon>
        <taxon>Embryophyta</taxon>
        <taxon>Tracheophyta</taxon>
        <taxon>Spermatophyta</taxon>
        <taxon>Magnoliopsida</taxon>
        <taxon>eudicotyledons</taxon>
        <taxon>Gunneridae</taxon>
        <taxon>Pentapetalae</taxon>
        <taxon>Caryophyllales</taxon>
        <taxon>Nepenthaceae</taxon>
        <taxon>Nepenthes</taxon>
    </lineage>
</organism>
<dbReference type="AlphaFoldDB" id="A0AAD3TBL2"/>
<protein>
    <submittedName>
        <fullName evidence="2">Uncharacterized protein</fullName>
    </submittedName>
</protein>
<accession>A0AAD3TBL2</accession>
<feature type="region of interest" description="Disordered" evidence="1">
    <location>
        <begin position="86"/>
        <end position="110"/>
    </location>
</feature>
<gene>
    <name evidence="2" type="ORF">Nepgr_028388</name>
</gene>
<name>A0AAD3TBL2_NEPGR</name>
<sequence>MEEASSPLSLQLHQGPTQQAPLPPPASSPSSNPTTKKSLITSLMEAATTLRSPSFKEDTYFISHLKPSEKKSLQDLKSKLTATYNDESSKQSLNPTMWNIPFCPATKSPT</sequence>
<keyword evidence="3" id="KW-1185">Reference proteome</keyword>
<evidence type="ECO:0000256" key="1">
    <source>
        <dbReference type="SAM" id="MobiDB-lite"/>
    </source>
</evidence>
<proteinExistence type="predicted"/>
<comment type="caution">
    <text evidence="2">The sequence shown here is derived from an EMBL/GenBank/DDBJ whole genome shotgun (WGS) entry which is preliminary data.</text>
</comment>
<feature type="compositionally biased region" description="Polar residues" evidence="1">
    <location>
        <begin position="1"/>
        <end position="15"/>
    </location>
</feature>
<dbReference type="EMBL" id="BSYO01000031">
    <property type="protein sequence ID" value="GMH26545.1"/>
    <property type="molecule type" value="Genomic_DNA"/>
</dbReference>
<evidence type="ECO:0000313" key="3">
    <source>
        <dbReference type="Proteomes" id="UP001279734"/>
    </source>
</evidence>
<dbReference type="Proteomes" id="UP001279734">
    <property type="component" value="Unassembled WGS sequence"/>
</dbReference>
<feature type="compositionally biased region" description="Low complexity" evidence="1">
    <location>
        <begin position="28"/>
        <end position="38"/>
    </location>
</feature>